<dbReference type="Gene3D" id="2.60.40.1120">
    <property type="entry name" value="Carboxypeptidase-like, regulatory domain"/>
    <property type="match status" value="1"/>
</dbReference>
<dbReference type="GO" id="GO:0030246">
    <property type="term" value="F:carbohydrate binding"/>
    <property type="evidence" value="ECO:0007669"/>
    <property type="project" value="InterPro"/>
</dbReference>
<evidence type="ECO:0000256" key="7">
    <source>
        <dbReference type="ARBA" id="ARBA00023277"/>
    </source>
</evidence>
<keyword evidence="4 11" id="KW-0732">Signal</keyword>
<dbReference type="OrthoDB" id="27095at2759"/>
<dbReference type="InterPro" id="IPR013784">
    <property type="entry name" value="Carb-bd-like_fold"/>
</dbReference>
<feature type="transmembrane region" description="Helical" evidence="10">
    <location>
        <begin position="146"/>
        <end position="164"/>
    </location>
</feature>
<dbReference type="GO" id="GO:0072546">
    <property type="term" value="C:EMC complex"/>
    <property type="evidence" value="ECO:0007669"/>
    <property type="project" value="TreeGrafter"/>
</dbReference>
<comment type="subcellular location">
    <subcellularLocation>
        <location evidence="1">Membrane</location>
        <topology evidence="1">Single-pass membrane protein</topology>
    </subcellularLocation>
</comment>
<reference evidence="13 14" key="1">
    <citation type="journal article" date="2019" name="Nat. Ecol. Evol.">
        <title>Megaphylogeny resolves global patterns of mushroom evolution.</title>
        <authorList>
            <person name="Varga T."/>
            <person name="Krizsan K."/>
            <person name="Foldi C."/>
            <person name="Dima B."/>
            <person name="Sanchez-Garcia M."/>
            <person name="Sanchez-Ramirez S."/>
            <person name="Szollosi G.J."/>
            <person name="Szarkandi J.G."/>
            <person name="Papp V."/>
            <person name="Albert L."/>
            <person name="Andreopoulos W."/>
            <person name="Angelini C."/>
            <person name="Antonin V."/>
            <person name="Barry K.W."/>
            <person name="Bougher N.L."/>
            <person name="Buchanan P."/>
            <person name="Buyck B."/>
            <person name="Bense V."/>
            <person name="Catcheside P."/>
            <person name="Chovatia M."/>
            <person name="Cooper J."/>
            <person name="Damon W."/>
            <person name="Desjardin D."/>
            <person name="Finy P."/>
            <person name="Geml J."/>
            <person name="Haridas S."/>
            <person name="Hughes K."/>
            <person name="Justo A."/>
            <person name="Karasinski D."/>
            <person name="Kautmanova I."/>
            <person name="Kiss B."/>
            <person name="Kocsube S."/>
            <person name="Kotiranta H."/>
            <person name="LaButti K.M."/>
            <person name="Lechner B.E."/>
            <person name="Liimatainen K."/>
            <person name="Lipzen A."/>
            <person name="Lukacs Z."/>
            <person name="Mihaltcheva S."/>
            <person name="Morgado L.N."/>
            <person name="Niskanen T."/>
            <person name="Noordeloos M.E."/>
            <person name="Ohm R.A."/>
            <person name="Ortiz-Santana B."/>
            <person name="Ovrebo C."/>
            <person name="Racz N."/>
            <person name="Riley R."/>
            <person name="Savchenko A."/>
            <person name="Shiryaev A."/>
            <person name="Soop K."/>
            <person name="Spirin V."/>
            <person name="Szebenyi C."/>
            <person name="Tomsovsky M."/>
            <person name="Tulloss R.E."/>
            <person name="Uehling J."/>
            <person name="Grigoriev I.V."/>
            <person name="Vagvolgyi C."/>
            <person name="Papp T."/>
            <person name="Martin F.M."/>
            <person name="Miettinen O."/>
            <person name="Hibbett D.S."/>
            <person name="Nagy L.G."/>
        </authorList>
    </citation>
    <scope>NUCLEOTIDE SEQUENCE [LARGE SCALE GENOMIC DNA]</scope>
    <source>
        <strain evidence="13 14">CBS 121175</strain>
    </source>
</reference>
<organism evidence="13 14">
    <name type="scientific">Coprinopsis marcescibilis</name>
    <name type="common">Agaric fungus</name>
    <name type="synonym">Psathyrella marcescibilis</name>
    <dbReference type="NCBI Taxonomy" id="230819"/>
    <lineage>
        <taxon>Eukaryota</taxon>
        <taxon>Fungi</taxon>
        <taxon>Dikarya</taxon>
        <taxon>Basidiomycota</taxon>
        <taxon>Agaricomycotina</taxon>
        <taxon>Agaricomycetes</taxon>
        <taxon>Agaricomycetidae</taxon>
        <taxon>Agaricales</taxon>
        <taxon>Agaricineae</taxon>
        <taxon>Psathyrellaceae</taxon>
        <taxon>Coprinopsis</taxon>
    </lineage>
</organism>
<evidence type="ECO:0000259" key="12">
    <source>
        <dbReference type="Pfam" id="PF09430"/>
    </source>
</evidence>
<dbReference type="AlphaFoldDB" id="A0A5C3LEQ1"/>
<feature type="region of interest" description="Disordered" evidence="9">
    <location>
        <begin position="211"/>
        <end position="235"/>
    </location>
</feature>
<dbReference type="Pfam" id="PF09430">
    <property type="entry name" value="EMC7_beta-sandw"/>
    <property type="match status" value="1"/>
</dbReference>
<dbReference type="InterPro" id="IPR039163">
    <property type="entry name" value="EMC7"/>
</dbReference>
<evidence type="ECO:0000256" key="1">
    <source>
        <dbReference type="ARBA" id="ARBA00004167"/>
    </source>
</evidence>
<evidence type="ECO:0000256" key="9">
    <source>
        <dbReference type="SAM" id="MobiDB-lite"/>
    </source>
</evidence>
<dbReference type="SUPFAM" id="SSF49452">
    <property type="entry name" value="Starch-binding domain-like"/>
    <property type="match status" value="1"/>
</dbReference>
<sequence length="235" mass="25491">MVHIWFLCYSLVLLVTTASALDIQGRIKWNGVVGNATALGRAKAVLDDGKYSGSVTRSGQFTIYGVPEGTYILHISSHDYAFDQLRIDVLSDSPTPEVRPYLPATPLNPPVKALLAYPITLSAKDRFAYFNPPQSFNIVSMLSNPMMLMMVFGGVMMLAMPYLMKNLDPEALASLEPRSDQSHPTAEAQSAFASGDFKGGFAALMKAAEDTTNQDTSVSASVSQKSSRASKKGRR</sequence>
<feature type="compositionally biased region" description="Low complexity" evidence="9">
    <location>
        <begin position="217"/>
        <end position="227"/>
    </location>
</feature>
<keyword evidence="14" id="KW-1185">Reference proteome</keyword>
<keyword evidence="8" id="KW-0624">Polysaccharide degradation</keyword>
<evidence type="ECO:0000256" key="2">
    <source>
        <dbReference type="ARBA" id="ARBA00008880"/>
    </source>
</evidence>
<evidence type="ECO:0000256" key="4">
    <source>
        <dbReference type="ARBA" id="ARBA00022729"/>
    </source>
</evidence>
<accession>A0A5C3LEQ1</accession>
<evidence type="ECO:0000256" key="3">
    <source>
        <dbReference type="ARBA" id="ARBA00022692"/>
    </source>
</evidence>
<feature type="domain" description="ER membrane protein complex subunit 7 beta-sandwich" evidence="12">
    <location>
        <begin position="41"/>
        <end position="149"/>
    </location>
</feature>
<keyword evidence="3 10" id="KW-0812">Transmembrane</keyword>
<proteinExistence type="inferred from homology"/>
<dbReference type="Proteomes" id="UP000307440">
    <property type="component" value="Unassembled WGS sequence"/>
</dbReference>
<name>A0A5C3LEQ1_COPMA</name>
<dbReference type="STRING" id="230819.A0A5C3LEQ1"/>
<dbReference type="EMBL" id="ML210146">
    <property type="protein sequence ID" value="TFK30613.1"/>
    <property type="molecule type" value="Genomic_DNA"/>
</dbReference>
<keyword evidence="7" id="KW-0119">Carbohydrate metabolism</keyword>
<evidence type="ECO:0000256" key="6">
    <source>
        <dbReference type="ARBA" id="ARBA00023136"/>
    </source>
</evidence>
<evidence type="ECO:0000256" key="11">
    <source>
        <dbReference type="SAM" id="SignalP"/>
    </source>
</evidence>
<keyword evidence="5 10" id="KW-1133">Transmembrane helix</keyword>
<evidence type="ECO:0000313" key="14">
    <source>
        <dbReference type="Proteomes" id="UP000307440"/>
    </source>
</evidence>
<evidence type="ECO:0000256" key="5">
    <source>
        <dbReference type="ARBA" id="ARBA00022989"/>
    </source>
</evidence>
<evidence type="ECO:0000256" key="10">
    <source>
        <dbReference type="SAM" id="Phobius"/>
    </source>
</evidence>
<dbReference type="PANTHER" id="PTHR13605:SF4">
    <property type="entry name" value="ER MEMBRANE PROTEIN COMPLEX SUBUNIT 7"/>
    <property type="match status" value="1"/>
</dbReference>
<dbReference type="InterPro" id="IPR019008">
    <property type="entry name" value="Beta_sandwich_EMC7"/>
</dbReference>
<gene>
    <name evidence="13" type="ORF">FA15DRAFT_662618</name>
</gene>
<evidence type="ECO:0000313" key="13">
    <source>
        <dbReference type="EMBL" id="TFK30613.1"/>
    </source>
</evidence>
<dbReference type="GO" id="GO:0000272">
    <property type="term" value="P:polysaccharide catabolic process"/>
    <property type="evidence" value="ECO:0007669"/>
    <property type="project" value="UniProtKB-KW"/>
</dbReference>
<dbReference type="PANTHER" id="PTHR13605">
    <property type="entry name" value="ER MEMBRANE PROTEIN COMPLEX SUBUNIT 7"/>
    <property type="match status" value="1"/>
</dbReference>
<evidence type="ECO:0000256" key="8">
    <source>
        <dbReference type="ARBA" id="ARBA00023326"/>
    </source>
</evidence>
<feature type="chain" id="PRO_5022743970" description="ER membrane protein complex subunit 7 beta-sandwich domain-containing protein" evidence="11">
    <location>
        <begin position="21"/>
        <end position="235"/>
    </location>
</feature>
<protein>
    <recommendedName>
        <fullName evidence="12">ER membrane protein complex subunit 7 beta-sandwich domain-containing protein</fullName>
    </recommendedName>
</protein>
<comment type="similarity">
    <text evidence="2">Belongs to the EMC7 family.</text>
</comment>
<keyword evidence="6 10" id="KW-0472">Membrane</keyword>
<feature type="signal peptide" evidence="11">
    <location>
        <begin position="1"/>
        <end position="20"/>
    </location>
</feature>